<dbReference type="SUPFAM" id="SSF51735">
    <property type="entry name" value="NAD(P)-binding Rossmann-fold domains"/>
    <property type="match status" value="1"/>
</dbReference>
<organism evidence="2 3">
    <name type="scientific">Desulfocurvibacter africanus subsp. africanus str. Walvis Bay</name>
    <dbReference type="NCBI Taxonomy" id="690850"/>
    <lineage>
        <taxon>Bacteria</taxon>
        <taxon>Pseudomonadati</taxon>
        <taxon>Thermodesulfobacteriota</taxon>
        <taxon>Desulfovibrionia</taxon>
        <taxon>Desulfovibrionales</taxon>
        <taxon>Desulfovibrionaceae</taxon>
        <taxon>Desulfocurvibacter</taxon>
    </lineage>
</organism>
<keyword evidence="3" id="KW-1185">Reference proteome</keyword>
<dbReference type="InterPro" id="IPR036291">
    <property type="entry name" value="NAD(P)-bd_dom_sf"/>
</dbReference>
<sequence>MFAAGDQKLAVLFREVKTIAVVGAKDAPSQPVDRVGRYLIAAGYEVIPVHPKRKDVWGLPTYSRLADVPVPIDLVNLFRAAQYCPEHALEVLALPVRPQAFWMQLGIRSPQARELLEPAGILVIEDSCSMVEHRRLLGEK</sequence>
<dbReference type="RefSeq" id="WP_014260879.1">
    <property type="nucleotide sequence ID" value="NC_016629.1"/>
</dbReference>
<dbReference type="AlphaFoldDB" id="F3Z1T6"/>
<gene>
    <name evidence="2" type="ORF">Desaf_2913</name>
</gene>
<dbReference type="eggNOG" id="COG1832">
    <property type="taxonomic scope" value="Bacteria"/>
</dbReference>
<dbReference type="Pfam" id="PF13380">
    <property type="entry name" value="CoA_binding_2"/>
    <property type="match status" value="1"/>
</dbReference>
<evidence type="ECO:0000313" key="3">
    <source>
        <dbReference type="Proteomes" id="UP000007844"/>
    </source>
</evidence>
<protein>
    <submittedName>
        <fullName evidence="2">Coenzyme A binding protein</fullName>
    </submittedName>
</protein>
<evidence type="ECO:0000313" key="2">
    <source>
        <dbReference type="EMBL" id="EGJ51221.1"/>
    </source>
</evidence>
<dbReference type="EMBL" id="CP003221">
    <property type="protein sequence ID" value="EGJ51221.1"/>
    <property type="molecule type" value="Genomic_DNA"/>
</dbReference>
<dbReference type="KEGG" id="daf:Desaf_2913"/>
<name>F3Z1T6_DESAF</name>
<dbReference type="InterPro" id="IPR003781">
    <property type="entry name" value="CoA-bd"/>
</dbReference>
<proteinExistence type="predicted"/>
<dbReference type="STRING" id="690850.Desaf_2913"/>
<dbReference type="HOGENOM" id="CLU_112567_0_0_7"/>
<accession>F3Z1T6</accession>
<dbReference type="PANTHER" id="PTHR33303">
    <property type="entry name" value="CYTOPLASMIC PROTEIN-RELATED"/>
    <property type="match status" value="1"/>
</dbReference>
<dbReference type="Gene3D" id="3.40.50.720">
    <property type="entry name" value="NAD(P)-binding Rossmann-like Domain"/>
    <property type="match status" value="1"/>
</dbReference>
<dbReference type="SMART" id="SM00881">
    <property type="entry name" value="CoA_binding"/>
    <property type="match status" value="1"/>
</dbReference>
<reference evidence="2 3" key="1">
    <citation type="journal article" date="2011" name="J. Bacteriol.">
        <title>Genome sequence of the mercury-methylating and pleomorphic Desulfovibrio africanus Strain Walvis Bay.</title>
        <authorList>
            <person name="Brown S.D."/>
            <person name="Wall J.D."/>
            <person name="Kucken A.M."/>
            <person name="Gilmour C.C."/>
            <person name="Podar M."/>
            <person name="Brandt C.C."/>
            <person name="Teshima H."/>
            <person name="Detter J.C."/>
            <person name="Han C.S."/>
            <person name="Land M.L."/>
            <person name="Lucas S."/>
            <person name="Han J."/>
            <person name="Pennacchio L."/>
            <person name="Nolan M."/>
            <person name="Pitluck S."/>
            <person name="Woyke T."/>
            <person name="Goodwin L."/>
            <person name="Palumbo A.V."/>
            <person name="Elias D.A."/>
        </authorList>
    </citation>
    <scope>NUCLEOTIDE SEQUENCE [LARGE SCALE GENOMIC DNA]</scope>
    <source>
        <strain evidence="2 3">Walvis Bay</strain>
    </source>
</reference>
<feature type="domain" description="CoA-binding" evidence="1">
    <location>
        <begin position="12"/>
        <end position="107"/>
    </location>
</feature>
<evidence type="ECO:0000259" key="1">
    <source>
        <dbReference type="SMART" id="SM00881"/>
    </source>
</evidence>
<dbReference type="Proteomes" id="UP000007844">
    <property type="component" value="Chromosome"/>
</dbReference>
<dbReference type="PANTHER" id="PTHR33303:SF2">
    <property type="entry name" value="COA-BINDING DOMAIN-CONTAINING PROTEIN"/>
    <property type="match status" value="1"/>
</dbReference>